<protein>
    <submittedName>
        <fullName evidence="1">DUF6174 domain-containing protein</fullName>
    </submittedName>
</protein>
<keyword evidence="2" id="KW-1185">Reference proteome</keyword>
<evidence type="ECO:0000313" key="2">
    <source>
        <dbReference type="Proteomes" id="UP001267426"/>
    </source>
</evidence>
<dbReference type="Proteomes" id="UP001267426">
    <property type="component" value="Unassembled WGS sequence"/>
</dbReference>
<proteinExistence type="predicted"/>
<dbReference type="InterPro" id="IPR046172">
    <property type="entry name" value="DUF6174"/>
</dbReference>
<gene>
    <name evidence="1" type="ORF">RM540_04720</name>
</gene>
<dbReference type="EMBL" id="JAVRHT010000007">
    <property type="protein sequence ID" value="MDT0631046.1"/>
    <property type="molecule type" value="Genomic_DNA"/>
</dbReference>
<sequence>MTRSAALVLLALALAGCDGSGTDPVGEGVEGRTPASLAEARAAWEAGGVSAYRIVFVRHCECSHAVAGPWTVEVRGGQVVAATSEGGAGQRVEPRTVAGFFRVLDEAFAADTVAVRFRYDPATGLPLSLLVDYAAEVADDELSVQVLGFRALP</sequence>
<dbReference type="Pfam" id="PF19671">
    <property type="entry name" value="DUF6174"/>
    <property type="match status" value="1"/>
</dbReference>
<accession>A0ABU3BP23</accession>
<evidence type="ECO:0000313" key="1">
    <source>
        <dbReference type="EMBL" id="MDT0631046.1"/>
    </source>
</evidence>
<reference evidence="1 2" key="1">
    <citation type="submission" date="2023-09" db="EMBL/GenBank/DDBJ databases">
        <authorList>
            <person name="Rey-Velasco X."/>
        </authorList>
    </citation>
    <scope>NUCLEOTIDE SEQUENCE [LARGE SCALE GENOMIC DNA]</scope>
    <source>
        <strain evidence="1 2">F394</strain>
    </source>
</reference>
<dbReference type="PROSITE" id="PS51257">
    <property type="entry name" value="PROKAR_LIPOPROTEIN"/>
    <property type="match status" value="1"/>
</dbReference>
<name>A0ABU3BP23_9BACT</name>
<organism evidence="1 2">
    <name type="scientific">Rubrivirga litoralis</name>
    <dbReference type="NCBI Taxonomy" id="3075598"/>
    <lineage>
        <taxon>Bacteria</taxon>
        <taxon>Pseudomonadati</taxon>
        <taxon>Rhodothermota</taxon>
        <taxon>Rhodothermia</taxon>
        <taxon>Rhodothermales</taxon>
        <taxon>Rubricoccaceae</taxon>
        <taxon>Rubrivirga</taxon>
    </lineage>
</organism>
<dbReference type="RefSeq" id="WP_311662387.1">
    <property type="nucleotide sequence ID" value="NZ_JAVRHT010000007.1"/>
</dbReference>
<comment type="caution">
    <text evidence="1">The sequence shown here is derived from an EMBL/GenBank/DDBJ whole genome shotgun (WGS) entry which is preliminary data.</text>
</comment>